<sequence>MTDSRDHHRERTHSERAGRRCPSCGRSYDTATRVDVHHRDQDEHNGHPANLRKRCEKCHLEGEHDRPDDVEPKGPSGISRQGPRGVSRSGPPR</sequence>
<comment type="caution">
    <text evidence="3">The sequence shown here is derived from an EMBL/GenBank/DDBJ whole genome shotgun (WGS) entry which is preliminary data.</text>
</comment>
<dbReference type="InterPro" id="IPR013087">
    <property type="entry name" value="Znf_C2H2_type"/>
</dbReference>
<feature type="compositionally biased region" description="Basic and acidic residues" evidence="1">
    <location>
        <begin position="32"/>
        <end position="46"/>
    </location>
</feature>
<dbReference type="EMBL" id="JBHSWV010000149">
    <property type="protein sequence ID" value="MFC6765422.1"/>
    <property type="molecule type" value="Genomic_DNA"/>
</dbReference>
<dbReference type="PROSITE" id="PS50157">
    <property type="entry name" value="ZINC_FINGER_C2H2_2"/>
    <property type="match status" value="1"/>
</dbReference>
<organism evidence="3 4">
    <name type="scientific">Natrinema soli</name>
    <dbReference type="NCBI Taxonomy" id="1930624"/>
    <lineage>
        <taxon>Archaea</taxon>
        <taxon>Methanobacteriati</taxon>
        <taxon>Methanobacteriota</taxon>
        <taxon>Stenosarchaea group</taxon>
        <taxon>Halobacteria</taxon>
        <taxon>Halobacteriales</taxon>
        <taxon>Natrialbaceae</taxon>
        <taxon>Natrinema</taxon>
    </lineage>
</organism>
<feature type="compositionally biased region" description="Basic and acidic residues" evidence="1">
    <location>
        <begin position="57"/>
        <end position="72"/>
    </location>
</feature>
<proteinExistence type="predicted"/>
<accession>A0ABD5SK48</accession>
<evidence type="ECO:0000256" key="1">
    <source>
        <dbReference type="SAM" id="MobiDB-lite"/>
    </source>
</evidence>
<dbReference type="AlphaFoldDB" id="A0ABD5SK48"/>
<evidence type="ECO:0000313" key="3">
    <source>
        <dbReference type="EMBL" id="MFC6765422.1"/>
    </source>
</evidence>
<protein>
    <recommendedName>
        <fullName evidence="2">C2H2-type domain-containing protein</fullName>
    </recommendedName>
</protein>
<dbReference type="Proteomes" id="UP001596383">
    <property type="component" value="Unassembled WGS sequence"/>
</dbReference>
<feature type="domain" description="C2H2-type" evidence="2">
    <location>
        <begin position="19"/>
        <end position="49"/>
    </location>
</feature>
<name>A0ABD5SK48_9EURY</name>
<keyword evidence="4" id="KW-1185">Reference proteome</keyword>
<evidence type="ECO:0000313" key="4">
    <source>
        <dbReference type="Proteomes" id="UP001596383"/>
    </source>
</evidence>
<feature type="region of interest" description="Disordered" evidence="1">
    <location>
        <begin position="1"/>
        <end position="93"/>
    </location>
</feature>
<dbReference type="RefSeq" id="WP_273738443.1">
    <property type="nucleotide sequence ID" value="NZ_JAQIVI010000149.1"/>
</dbReference>
<evidence type="ECO:0000259" key="2">
    <source>
        <dbReference type="PROSITE" id="PS50157"/>
    </source>
</evidence>
<reference evidence="3 4" key="1">
    <citation type="journal article" date="2019" name="Int. J. Syst. Evol. Microbiol.">
        <title>The Global Catalogue of Microorganisms (GCM) 10K type strain sequencing project: providing services to taxonomists for standard genome sequencing and annotation.</title>
        <authorList>
            <consortium name="The Broad Institute Genomics Platform"/>
            <consortium name="The Broad Institute Genome Sequencing Center for Infectious Disease"/>
            <person name="Wu L."/>
            <person name="Ma J."/>
        </authorList>
    </citation>
    <scope>NUCLEOTIDE SEQUENCE [LARGE SCALE GENOMIC DNA]</scope>
    <source>
        <strain evidence="3 4">LMG 29247</strain>
    </source>
</reference>
<gene>
    <name evidence="3" type="ORF">ACFQE6_10625</name>
</gene>
<feature type="compositionally biased region" description="Basic and acidic residues" evidence="1">
    <location>
        <begin position="1"/>
        <end position="18"/>
    </location>
</feature>